<dbReference type="Proteomes" id="UP000799753">
    <property type="component" value="Unassembled WGS sequence"/>
</dbReference>
<feature type="compositionally biased region" description="Low complexity" evidence="4">
    <location>
        <begin position="144"/>
        <end position="161"/>
    </location>
</feature>
<reference evidence="6" key="1">
    <citation type="journal article" date="2020" name="Stud. Mycol.">
        <title>101 Dothideomycetes genomes: a test case for predicting lifestyles and emergence of pathogens.</title>
        <authorList>
            <person name="Haridas S."/>
            <person name="Albert R."/>
            <person name="Binder M."/>
            <person name="Bloem J."/>
            <person name="Labutti K."/>
            <person name="Salamov A."/>
            <person name="Andreopoulos B."/>
            <person name="Baker S."/>
            <person name="Barry K."/>
            <person name="Bills G."/>
            <person name="Bluhm B."/>
            <person name="Cannon C."/>
            <person name="Castanera R."/>
            <person name="Culley D."/>
            <person name="Daum C."/>
            <person name="Ezra D."/>
            <person name="Gonzalez J."/>
            <person name="Henrissat B."/>
            <person name="Kuo A."/>
            <person name="Liang C."/>
            <person name="Lipzen A."/>
            <person name="Lutzoni F."/>
            <person name="Magnuson J."/>
            <person name="Mondo S."/>
            <person name="Nolan M."/>
            <person name="Ohm R."/>
            <person name="Pangilinan J."/>
            <person name="Park H.-J."/>
            <person name="Ramirez L."/>
            <person name="Alfaro M."/>
            <person name="Sun H."/>
            <person name="Tritt A."/>
            <person name="Yoshinaga Y."/>
            <person name="Zwiers L.-H."/>
            <person name="Turgeon B."/>
            <person name="Goodwin S."/>
            <person name="Spatafora J."/>
            <person name="Crous P."/>
            <person name="Grigoriev I."/>
        </authorList>
    </citation>
    <scope>NUCLEOTIDE SEQUENCE</scope>
    <source>
        <strain evidence="6">CBS 473.64</strain>
    </source>
</reference>
<organism evidence="6 7">
    <name type="scientific">Massarina eburnea CBS 473.64</name>
    <dbReference type="NCBI Taxonomy" id="1395130"/>
    <lineage>
        <taxon>Eukaryota</taxon>
        <taxon>Fungi</taxon>
        <taxon>Dikarya</taxon>
        <taxon>Ascomycota</taxon>
        <taxon>Pezizomycotina</taxon>
        <taxon>Dothideomycetes</taxon>
        <taxon>Pleosporomycetidae</taxon>
        <taxon>Pleosporales</taxon>
        <taxon>Massarineae</taxon>
        <taxon>Massarinaceae</taxon>
        <taxon>Massarina</taxon>
    </lineage>
</organism>
<feature type="compositionally biased region" description="Polar residues" evidence="4">
    <location>
        <begin position="638"/>
        <end position="660"/>
    </location>
</feature>
<dbReference type="SUPFAM" id="SSF55785">
    <property type="entry name" value="PYP-like sensor domain (PAS domain)"/>
    <property type="match status" value="1"/>
</dbReference>
<feature type="region of interest" description="Disordered" evidence="4">
    <location>
        <begin position="142"/>
        <end position="162"/>
    </location>
</feature>
<protein>
    <recommendedName>
        <fullName evidence="5">PAC domain-containing protein</fullName>
    </recommendedName>
</protein>
<gene>
    <name evidence="6" type="ORF">P280DRAFT_458678</name>
</gene>
<feature type="region of interest" description="Disordered" evidence="4">
    <location>
        <begin position="626"/>
        <end position="710"/>
    </location>
</feature>
<evidence type="ECO:0000259" key="5">
    <source>
        <dbReference type="PROSITE" id="PS50113"/>
    </source>
</evidence>
<dbReference type="GO" id="GO:0005634">
    <property type="term" value="C:nucleus"/>
    <property type="evidence" value="ECO:0007669"/>
    <property type="project" value="TreeGrafter"/>
</dbReference>
<dbReference type="NCBIfam" id="TIGR00229">
    <property type="entry name" value="sensory_box"/>
    <property type="match status" value="1"/>
</dbReference>
<dbReference type="OrthoDB" id="447251at2759"/>
<proteinExistence type="predicted"/>
<accession>A0A6A6RP77</accession>
<evidence type="ECO:0000256" key="3">
    <source>
        <dbReference type="ARBA" id="ARBA00022991"/>
    </source>
</evidence>
<feature type="region of interest" description="Disordered" evidence="4">
    <location>
        <begin position="570"/>
        <end position="610"/>
    </location>
</feature>
<dbReference type="PANTHER" id="PTHR47429">
    <property type="entry name" value="PROTEIN TWIN LOV 1"/>
    <property type="match status" value="1"/>
</dbReference>
<keyword evidence="1" id="KW-0285">Flavoprotein</keyword>
<feature type="compositionally biased region" description="Polar residues" evidence="4">
    <location>
        <begin position="570"/>
        <end position="587"/>
    </location>
</feature>
<dbReference type="PANTHER" id="PTHR47429:SF9">
    <property type="entry name" value="PAS DOMAIN-CONTAINING PROTEIN"/>
    <property type="match status" value="1"/>
</dbReference>
<evidence type="ECO:0000256" key="4">
    <source>
        <dbReference type="SAM" id="MobiDB-lite"/>
    </source>
</evidence>
<dbReference type="AlphaFoldDB" id="A0A6A6RP77"/>
<dbReference type="Gene3D" id="3.30.450.20">
    <property type="entry name" value="PAS domain"/>
    <property type="match status" value="1"/>
</dbReference>
<feature type="compositionally biased region" description="Basic and acidic residues" evidence="4">
    <location>
        <begin position="26"/>
        <end position="56"/>
    </location>
</feature>
<dbReference type="EMBL" id="MU006795">
    <property type="protein sequence ID" value="KAF2636997.1"/>
    <property type="molecule type" value="Genomic_DNA"/>
</dbReference>
<evidence type="ECO:0000256" key="2">
    <source>
        <dbReference type="ARBA" id="ARBA00022643"/>
    </source>
</evidence>
<dbReference type="InterPro" id="IPR000014">
    <property type="entry name" value="PAS"/>
</dbReference>
<evidence type="ECO:0000256" key="1">
    <source>
        <dbReference type="ARBA" id="ARBA00022630"/>
    </source>
</evidence>
<dbReference type="InterPro" id="IPR035965">
    <property type="entry name" value="PAS-like_dom_sf"/>
</dbReference>
<dbReference type="PROSITE" id="PS50113">
    <property type="entry name" value="PAC"/>
    <property type="match status" value="1"/>
</dbReference>
<keyword evidence="2" id="KW-0288">FMN</keyword>
<feature type="domain" description="PAC" evidence="5">
    <location>
        <begin position="284"/>
        <end position="338"/>
    </location>
</feature>
<evidence type="ECO:0000313" key="6">
    <source>
        <dbReference type="EMBL" id="KAF2636997.1"/>
    </source>
</evidence>
<feature type="region of interest" description="Disordered" evidence="4">
    <location>
        <begin position="1"/>
        <end position="56"/>
    </location>
</feature>
<sequence>MSMDDLSRVEPSFNKLPQIDSASDVGQHRQSDTAQEYERSEHTEHSFRPVRDPKNRFSIDESSAYDLKPPPPTGSDPHCEVIVERLFSTDHLHIILKEPAYFQRFRGFLNKYRPQCVPTLIRYLESQKALTAIRYANALADQMSSHSPTRSRPSSKSPGTSEAAMIDSKFENFSKRAVEELVSDALPAYITYRMVTLVTECLVKEITGGNTPLMRDLIQGLAEVYCMSDPKQPDNPIVFASEEFYNTTQYGHEYVIGKNCRFLQGQKTQRSAVKRISSAIHNGQEISEILLNYRRDGSPFLNLVMTAPLHDSRGHVRYYIGAQIDISHLLEGGRGLESFERLLVQDEEGIEKPKHHEPPFGNKPSTTLLHELSGLLNDEEIEAVKQRDREGHALGYGRPESIPSAISTPTKTKTLTHNRRFVGMDDTDDNIWPPSLFGANGRLPGVYQNYLLVRPYPSLRIIFTSPALRIPGLAQSKLMDRIGGPQHVREGLLDAFSQGIGVTAKISWLTQTKRYSQPTHDNISTSTGAAANLYEGRPRWIHCTPLMGSDSQPGVIMIVMVDKEEITGTLSSQNASVRNMHSRQTLRSTDHTREGRSMGGPVSNPSGAARFTGSKLYADYLRREGKPAKEDGEGEGPVTSSGVSSLHSPTPGSRATSLGGRNTPVPRCSVSLSARGDGLTALPSVRNVGSALGRSASGWDGSTVGEGDGS</sequence>
<dbReference type="InterPro" id="IPR000700">
    <property type="entry name" value="PAS-assoc_C"/>
</dbReference>
<keyword evidence="3" id="KW-0157">Chromophore</keyword>
<keyword evidence="7" id="KW-1185">Reference proteome</keyword>
<evidence type="ECO:0000313" key="7">
    <source>
        <dbReference type="Proteomes" id="UP000799753"/>
    </source>
</evidence>
<dbReference type="Pfam" id="PF13426">
    <property type="entry name" value="PAS_9"/>
    <property type="match status" value="1"/>
</dbReference>
<name>A0A6A6RP77_9PLEO</name>